<dbReference type="Proteomes" id="UP000427769">
    <property type="component" value="Chromosome"/>
</dbReference>
<evidence type="ECO:0000256" key="3">
    <source>
        <dbReference type="ARBA" id="ARBA00022679"/>
    </source>
</evidence>
<dbReference type="RefSeq" id="WP_155306197.1">
    <property type="nucleotide sequence ID" value="NZ_AP021875.1"/>
</dbReference>
<dbReference type="InterPro" id="IPR011639">
    <property type="entry name" value="MethylTrfase_TaqI-like_dom"/>
</dbReference>
<dbReference type="EC" id="2.1.1.72" evidence="1"/>
<gene>
    <name evidence="7" type="ORF">DSCW_48730</name>
</gene>
<protein>
    <recommendedName>
        <fullName evidence="1">site-specific DNA-methyltransferase (adenine-specific)</fullName>
        <ecNumber evidence="1">2.1.1.72</ecNumber>
    </recommendedName>
</protein>
<dbReference type="EMBL" id="AP021875">
    <property type="protein sequence ID" value="BBO77456.1"/>
    <property type="molecule type" value="Genomic_DNA"/>
</dbReference>
<evidence type="ECO:0000256" key="5">
    <source>
        <dbReference type="ARBA" id="ARBA00047942"/>
    </source>
</evidence>
<keyword evidence="8" id="KW-1185">Reference proteome</keyword>
<dbReference type="PANTHER" id="PTHR33841">
    <property type="entry name" value="DNA METHYLTRANSFERASE YEEA-RELATED"/>
    <property type="match status" value="1"/>
</dbReference>
<accession>A0A5K7Z6M6</accession>
<dbReference type="Pfam" id="PF07669">
    <property type="entry name" value="Eco57I"/>
    <property type="match status" value="1"/>
</dbReference>
<dbReference type="PANTHER" id="PTHR33841:SF1">
    <property type="entry name" value="DNA METHYLTRANSFERASE A"/>
    <property type="match status" value="1"/>
</dbReference>
<reference evidence="7 8" key="1">
    <citation type="submission" date="2019-11" db="EMBL/GenBank/DDBJ databases">
        <title>Comparative genomics of hydrocarbon-degrading Desulfosarcina strains.</title>
        <authorList>
            <person name="Watanabe M."/>
            <person name="Kojima H."/>
            <person name="Fukui M."/>
        </authorList>
    </citation>
    <scope>NUCLEOTIDE SEQUENCE [LARGE SCALE GENOMIC DNA]</scope>
    <source>
        <strain evidence="7 8">PP31</strain>
    </source>
</reference>
<comment type="catalytic activity">
    <reaction evidence="5">
        <text>a 2'-deoxyadenosine in DNA + S-adenosyl-L-methionine = an N(6)-methyl-2'-deoxyadenosine in DNA + S-adenosyl-L-homocysteine + H(+)</text>
        <dbReference type="Rhea" id="RHEA:15197"/>
        <dbReference type="Rhea" id="RHEA-COMP:12418"/>
        <dbReference type="Rhea" id="RHEA-COMP:12419"/>
        <dbReference type="ChEBI" id="CHEBI:15378"/>
        <dbReference type="ChEBI" id="CHEBI:57856"/>
        <dbReference type="ChEBI" id="CHEBI:59789"/>
        <dbReference type="ChEBI" id="CHEBI:90615"/>
        <dbReference type="ChEBI" id="CHEBI:90616"/>
        <dbReference type="EC" id="2.1.1.72"/>
    </reaction>
</comment>
<evidence type="ECO:0000256" key="1">
    <source>
        <dbReference type="ARBA" id="ARBA00011900"/>
    </source>
</evidence>
<dbReference type="GO" id="GO:0006304">
    <property type="term" value="P:DNA modification"/>
    <property type="evidence" value="ECO:0007669"/>
    <property type="project" value="InterPro"/>
</dbReference>
<evidence type="ECO:0000313" key="8">
    <source>
        <dbReference type="Proteomes" id="UP000427769"/>
    </source>
</evidence>
<dbReference type="REBASE" id="363243">
    <property type="entry name" value="DwiPP31ORF48730P"/>
</dbReference>
<evidence type="ECO:0000313" key="7">
    <source>
        <dbReference type="EMBL" id="BBO77456.1"/>
    </source>
</evidence>
<dbReference type="OrthoDB" id="9761012at2"/>
<dbReference type="KEGG" id="dwd:DSCW_48730"/>
<keyword evidence="2" id="KW-0489">Methyltransferase</keyword>
<evidence type="ECO:0000259" key="6">
    <source>
        <dbReference type="Pfam" id="PF07669"/>
    </source>
</evidence>
<dbReference type="SUPFAM" id="SSF53335">
    <property type="entry name" value="S-adenosyl-L-methionine-dependent methyltransferases"/>
    <property type="match status" value="1"/>
</dbReference>
<proteinExistence type="predicted"/>
<dbReference type="Gene3D" id="3.40.50.150">
    <property type="entry name" value="Vaccinia Virus protein VP39"/>
    <property type="match status" value="2"/>
</dbReference>
<dbReference type="GO" id="GO:0009007">
    <property type="term" value="F:site-specific DNA-methyltransferase (adenine-specific) activity"/>
    <property type="evidence" value="ECO:0007669"/>
    <property type="project" value="UniProtKB-EC"/>
</dbReference>
<dbReference type="InterPro" id="IPR050953">
    <property type="entry name" value="N4_N6_ade-DNA_methylase"/>
</dbReference>
<keyword evidence="3" id="KW-0808">Transferase</keyword>
<evidence type="ECO:0000256" key="4">
    <source>
        <dbReference type="ARBA" id="ARBA00022691"/>
    </source>
</evidence>
<feature type="domain" description="Type II methyltransferase M.TaqI-like" evidence="6">
    <location>
        <begin position="541"/>
        <end position="805"/>
    </location>
</feature>
<dbReference type="PRINTS" id="PR00507">
    <property type="entry name" value="N12N6MTFRASE"/>
</dbReference>
<organism evidence="7 8">
    <name type="scientific">Desulfosarcina widdelii</name>
    <dbReference type="NCBI Taxonomy" id="947919"/>
    <lineage>
        <taxon>Bacteria</taxon>
        <taxon>Pseudomonadati</taxon>
        <taxon>Thermodesulfobacteriota</taxon>
        <taxon>Desulfobacteria</taxon>
        <taxon>Desulfobacterales</taxon>
        <taxon>Desulfosarcinaceae</taxon>
        <taxon>Desulfosarcina</taxon>
    </lineage>
</organism>
<sequence>MKKHGAFSTVTTEGGLLPSGLLKAVTSGQGDLAGTKPTDYHLGDGERINEAVSRSYSRLANAWKGFQKGLGALPESDPATTQTRERWLLILFQELGYGRLMTSSASEIEGKSYPLSHFWHKSPIHLVGARVNMDRRTAKVAGAARTSPHSLVQEFLNRSEEHLWGFVSNGFTLRILRDNASMTRQSYVEFDLAAMMEGEVYADFALLWMLCHQSRVEAVNVHECWLEQWAKQAQDQGSRVLEKLREGVESAISCLGSGFLAHPANGKLKDSLRSGHLSTQDYYRQLLRLVYRFLFLFVAEDRNLLLSPKAENATREIYERFYSMSRLRNMAGKRKGTRHADLYEGVKQVMGKLADDAGCPELGLACLGGFLWSEESIPDLFLSHIMNQDLLDSVRALAFFVDANVLMPVDYKNLGSEELGSIYESLLELHAEANADSATFVLQTAGGNERKTTGSYYTHPSLVQCLLDSALEPVIAEAIKRPNPEEAILSLKICDPACGSGHFLVAASHRIAKKLAMIRTEDEEPAPEQIQTALRDVIGRCIYGVDINPMAVELCKVSLWMEALEPGKPLSFLDHRILCGNSLLGATPALIKEGIPDAAFKPIEGDDKDFCKAFKKENKDERTGQKSLFGPGGKAWYGLGDCHVVMAHVDTIEDSTPKGIHEKEEQYRRCVTSEGFQHAKLVADAWCAAFVWKKKARPNLPEPITHELFKELENNPQVLPEPMARETYRLAGEYAFFHWHLAFPEVFSIPEMDEKPENDQTGWSGGFDCVLGNPPWERIKLQEKEWFATRDPDIANASNAAARRKKINRLIENDPDMYAAFTDARRRAEGESKLVRDTGLFPLCGRGDVNTYSIFSELKRGLLNPFGRVGCIVPSGIATDDTTKFFFQSLMDTSSLMSLYSFENEEFIFPSVHHATKFCLLTMGSPGLRLQRAMDFVFFARQVKQLDEKERHFTLTANDIAILNPNTRTCPIFKYKQDAELTKYIYGRVPVLLKEITKKEPEENPWGIKFATMFHMANDSGLFRTKEQLELEGYNLIGNIFRQEKHIYLPLYEGKMFWHFDHRFGTYEGQTQAQANQGKLPELSAEQHLNPEFFSIPRYWVAEEHVKARVPKRPELLASALDLPEEGREEAVKKAFCYWAAGYWKKAGDEEQAKKLLEVAIHPSISDSQIDILNKWLLDMKCERMQERFPLTHVDVDRMTDSSYDLFPLAEELLDRFSPKCFVAFRDVTSAVVLRTAVFSIVPFVAVGHTAPLVFFDNIKVKNFSNFLACMNSLVLDYCARQSVGGSHLTYSYLKQLPVPVPNVFDEICPWDTKTSIGDWCFQRVTELTFTAWDSEPFSMDGDYFQPPFCWDNDRRFIIRAELDAALFYLYLGGEERWSQDGSNKLLVTFPTPRHAVEYILNTFRILRERDEKAHGYFRTKDTILEIYDEMALVMVANQATISEGREPNALYQTRIDPPPGPLFDQNGDFVPMEQWDQNSWPPHIHRPRGWQDKTKPIPVTVPYKEDPQVFPWKGREQFIQDLIPHLVNEQPGLLFETYRTIAFLATWPGKLRDILSEGTAIKFGALSRQTLNACTFPDSHHFRPWQIRNSLEERKRYVTIDPQSGAATVPDNIELPELPINIKPLVPFVLIAAIELDRMKQDATEKVKLDTIKAFESSFAA</sequence>
<evidence type="ECO:0000256" key="2">
    <source>
        <dbReference type="ARBA" id="ARBA00022603"/>
    </source>
</evidence>
<name>A0A5K7Z6M6_9BACT</name>
<dbReference type="GO" id="GO:0032259">
    <property type="term" value="P:methylation"/>
    <property type="evidence" value="ECO:0007669"/>
    <property type="project" value="UniProtKB-KW"/>
</dbReference>
<keyword evidence="4" id="KW-0949">S-adenosyl-L-methionine</keyword>
<dbReference type="InterPro" id="IPR029063">
    <property type="entry name" value="SAM-dependent_MTases_sf"/>
</dbReference>